<reference evidence="2" key="2">
    <citation type="submission" date="2020-07" db="EMBL/GenBank/DDBJ databases">
        <authorList>
            <person name="Vera ALvarez R."/>
            <person name="Arias-Moreno D.M."/>
            <person name="Jimenez-Jacinto V."/>
            <person name="Jimenez-Bremont J.F."/>
            <person name="Swaminathan K."/>
            <person name="Moose S.P."/>
            <person name="Guerrero-Gonzalez M.L."/>
            <person name="Marino-Ramirez L."/>
            <person name="Landsman D."/>
            <person name="Rodriguez-Kessler M."/>
            <person name="Delgado-Sanchez P."/>
        </authorList>
    </citation>
    <scope>NUCLEOTIDE SEQUENCE</scope>
    <source>
        <tissue evidence="2">Cladode</tissue>
    </source>
</reference>
<feature type="region of interest" description="Disordered" evidence="1">
    <location>
        <begin position="19"/>
        <end position="49"/>
    </location>
</feature>
<organism evidence="2">
    <name type="scientific">Opuntia streptacantha</name>
    <name type="common">Prickly pear cactus</name>
    <name type="synonym">Opuntia cardona</name>
    <dbReference type="NCBI Taxonomy" id="393608"/>
    <lineage>
        <taxon>Eukaryota</taxon>
        <taxon>Viridiplantae</taxon>
        <taxon>Streptophyta</taxon>
        <taxon>Embryophyta</taxon>
        <taxon>Tracheophyta</taxon>
        <taxon>Spermatophyta</taxon>
        <taxon>Magnoliopsida</taxon>
        <taxon>eudicotyledons</taxon>
        <taxon>Gunneridae</taxon>
        <taxon>Pentapetalae</taxon>
        <taxon>Caryophyllales</taxon>
        <taxon>Cactineae</taxon>
        <taxon>Cactaceae</taxon>
        <taxon>Opuntioideae</taxon>
        <taxon>Opuntia</taxon>
    </lineage>
</organism>
<sequence length="107" mass="11215">MGPVGAPFGEKKPLGMAANAGGEMGWSSEASGREVGLDGIGHGLPDGGPHRSEFPAKELFSWFKNTVESGISPVKLLYEKSKVAFSGMLCANSGGISPEILLYEIFK</sequence>
<dbReference type="AlphaFoldDB" id="A0A7C8ZNE3"/>
<name>A0A7C8ZNE3_OPUST</name>
<dbReference type="EMBL" id="GISG01148092">
    <property type="protein sequence ID" value="MBA4646797.1"/>
    <property type="molecule type" value="Transcribed_RNA"/>
</dbReference>
<proteinExistence type="predicted"/>
<protein>
    <submittedName>
        <fullName evidence="2">Uncharacterized protein</fullName>
    </submittedName>
</protein>
<accession>A0A7C8ZNE3</accession>
<evidence type="ECO:0000313" key="2">
    <source>
        <dbReference type="EMBL" id="MBA4646797.1"/>
    </source>
</evidence>
<reference evidence="2" key="1">
    <citation type="journal article" date="2013" name="J. Plant Res.">
        <title>Effect of fungi and light on seed germination of three Opuntia species from semiarid lands of central Mexico.</title>
        <authorList>
            <person name="Delgado-Sanchez P."/>
            <person name="Jimenez-Bremont J.F."/>
            <person name="Guerrero-Gonzalez Mde L."/>
            <person name="Flores J."/>
        </authorList>
    </citation>
    <scope>NUCLEOTIDE SEQUENCE</scope>
    <source>
        <tissue evidence="2">Cladode</tissue>
    </source>
</reference>
<evidence type="ECO:0000256" key="1">
    <source>
        <dbReference type="SAM" id="MobiDB-lite"/>
    </source>
</evidence>